<comment type="caution">
    <text evidence="1">The sequence shown here is derived from an EMBL/GenBank/DDBJ whole genome shotgun (WGS) entry which is preliminary data.</text>
</comment>
<dbReference type="Proteomes" id="UP000784793">
    <property type="component" value="Unassembled WGS sequence"/>
</dbReference>
<evidence type="ECO:0000313" key="1">
    <source>
        <dbReference type="EMBL" id="HJF10091.1"/>
    </source>
</evidence>
<evidence type="ECO:0000313" key="2">
    <source>
        <dbReference type="Proteomes" id="UP000784793"/>
    </source>
</evidence>
<reference evidence="1" key="2">
    <citation type="submission" date="2021-09" db="EMBL/GenBank/DDBJ databases">
        <authorList>
            <person name="Gilroy R."/>
        </authorList>
    </citation>
    <scope>NUCLEOTIDE SEQUENCE</scope>
    <source>
        <strain evidence="1">CHK194-22301</strain>
    </source>
</reference>
<dbReference type="EMBL" id="DYXB01000077">
    <property type="protein sequence ID" value="HJF10091.1"/>
    <property type="molecule type" value="Genomic_DNA"/>
</dbReference>
<sequence>MFLMHGTDPKLIDNTDYFDLMEILSTPDEDPIFSASELLKPSSNTEQSFYDQDDIWADE</sequence>
<reference evidence="1" key="1">
    <citation type="journal article" date="2021" name="PeerJ">
        <title>Extensive microbial diversity within the chicken gut microbiome revealed by metagenomics and culture.</title>
        <authorList>
            <person name="Gilroy R."/>
            <person name="Ravi A."/>
            <person name="Getino M."/>
            <person name="Pursley I."/>
            <person name="Horton D.L."/>
            <person name="Alikhan N.F."/>
            <person name="Baker D."/>
            <person name="Gharbi K."/>
            <person name="Hall N."/>
            <person name="Watson M."/>
            <person name="Adriaenssens E.M."/>
            <person name="Foster-Nyarko E."/>
            <person name="Jarju S."/>
            <person name="Secka A."/>
            <person name="Antonio M."/>
            <person name="Oren A."/>
            <person name="Chaudhuri R.R."/>
            <person name="La Ragione R."/>
            <person name="Hildebrand F."/>
            <person name="Pallen M.J."/>
        </authorList>
    </citation>
    <scope>NUCLEOTIDE SEQUENCE</scope>
    <source>
        <strain evidence="1">CHK194-22301</strain>
    </source>
</reference>
<name>A0A921K595_9LACO</name>
<accession>A0A921K595</accession>
<gene>
    <name evidence="1" type="ORF">K8V23_04780</name>
</gene>
<protein>
    <submittedName>
        <fullName evidence="1">Uncharacterized protein</fullName>
    </submittedName>
</protein>
<organism evidence="1 2">
    <name type="scientific">Lactobacillus crispatus</name>
    <dbReference type="NCBI Taxonomy" id="47770"/>
    <lineage>
        <taxon>Bacteria</taxon>
        <taxon>Bacillati</taxon>
        <taxon>Bacillota</taxon>
        <taxon>Bacilli</taxon>
        <taxon>Lactobacillales</taxon>
        <taxon>Lactobacillaceae</taxon>
        <taxon>Lactobacillus</taxon>
    </lineage>
</organism>
<proteinExistence type="predicted"/>
<dbReference type="AlphaFoldDB" id="A0A921K595"/>